<dbReference type="PANTHER" id="PTHR43553">
    <property type="entry name" value="HEAVY METAL TRANSPORTER"/>
    <property type="match status" value="1"/>
</dbReference>
<dbReference type="GO" id="GO:0043190">
    <property type="term" value="C:ATP-binding cassette (ABC) transporter complex"/>
    <property type="evidence" value="ECO:0007669"/>
    <property type="project" value="TreeGrafter"/>
</dbReference>
<evidence type="ECO:0000313" key="6">
    <source>
        <dbReference type="EMBL" id="SNR62284.1"/>
    </source>
</evidence>
<proteinExistence type="inferred from homology"/>
<evidence type="ECO:0000256" key="2">
    <source>
        <dbReference type="ARBA" id="ARBA00022448"/>
    </source>
</evidence>
<reference evidence="7" key="1">
    <citation type="submission" date="2017-06" db="EMBL/GenBank/DDBJ databases">
        <authorList>
            <person name="Varghese N."/>
            <person name="Submissions S."/>
        </authorList>
    </citation>
    <scope>NUCLEOTIDE SEQUENCE [LARGE SCALE GENOMIC DNA]</scope>
    <source>
        <strain evidence="7">DSM 15668</strain>
    </source>
</reference>
<dbReference type="InterPro" id="IPR027417">
    <property type="entry name" value="P-loop_NTPase"/>
</dbReference>
<gene>
    <name evidence="6" type="ORF">SAMN06265340_101264</name>
</gene>
<dbReference type="CDD" id="cd03225">
    <property type="entry name" value="ABC_cobalt_CbiO_domain1"/>
    <property type="match status" value="1"/>
</dbReference>
<dbReference type="PROSITE" id="PS50893">
    <property type="entry name" value="ABC_TRANSPORTER_2"/>
    <property type="match status" value="1"/>
</dbReference>
<dbReference type="GO" id="GO:0005524">
    <property type="term" value="F:ATP binding"/>
    <property type="evidence" value="ECO:0007669"/>
    <property type="project" value="UniProtKB-KW"/>
</dbReference>
<accession>A0A238XVC7</accession>
<keyword evidence="7" id="KW-1185">Reference proteome</keyword>
<keyword evidence="2" id="KW-0813">Transport</keyword>
<feature type="domain" description="ABC transporter" evidence="5">
    <location>
        <begin position="4"/>
        <end position="215"/>
    </location>
</feature>
<dbReference type="InterPro" id="IPR003439">
    <property type="entry name" value="ABC_transporter-like_ATP-bd"/>
</dbReference>
<dbReference type="Proteomes" id="UP000198405">
    <property type="component" value="Unassembled WGS sequence"/>
</dbReference>
<dbReference type="GO" id="GO:0016887">
    <property type="term" value="F:ATP hydrolysis activity"/>
    <property type="evidence" value="ECO:0007669"/>
    <property type="project" value="InterPro"/>
</dbReference>
<evidence type="ECO:0000256" key="3">
    <source>
        <dbReference type="ARBA" id="ARBA00022741"/>
    </source>
</evidence>
<evidence type="ECO:0000313" key="7">
    <source>
        <dbReference type="Proteomes" id="UP000198405"/>
    </source>
</evidence>
<protein>
    <submittedName>
        <fullName evidence="6">Cobalt/nickel transport system ATP-binding protein</fullName>
    </submittedName>
</protein>
<dbReference type="Gene3D" id="3.40.50.300">
    <property type="entry name" value="P-loop containing nucleotide triphosphate hydrolases"/>
    <property type="match status" value="1"/>
</dbReference>
<dbReference type="InterPro" id="IPR017871">
    <property type="entry name" value="ABC_transporter-like_CS"/>
</dbReference>
<dbReference type="PANTHER" id="PTHR43553:SF24">
    <property type="entry name" value="ENERGY-COUPLING FACTOR TRANSPORTER ATP-BINDING PROTEIN ECFA1"/>
    <property type="match status" value="1"/>
</dbReference>
<dbReference type="GO" id="GO:0042626">
    <property type="term" value="F:ATPase-coupled transmembrane transporter activity"/>
    <property type="evidence" value="ECO:0007669"/>
    <property type="project" value="TreeGrafter"/>
</dbReference>
<dbReference type="PROSITE" id="PS00211">
    <property type="entry name" value="ABC_TRANSPORTER_1"/>
    <property type="match status" value="1"/>
</dbReference>
<organism evidence="6 7">
    <name type="scientific">Desulfurobacterium atlanticum</name>
    <dbReference type="NCBI Taxonomy" id="240169"/>
    <lineage>
        <taxon>Bacteria</taxon>
        <taxon>Pseudomonadati</taxon>
        <taxon>Aquificota</taxon>
        <taxon>Aquificia</taxon>
        <taxon>Desulfurobacteriales</taxon>
        <taxon>Desulfurobacteriaceae</taxon>
        <taxon>Desulfurobacterium</taxon>
    </lineage>
</organism>
<dbReference type="Pfam" id="PF00005">
    <property type="entry name" value="ABC_tran"/>
    <property type="match status" value="1"/>
</dbReference>
<dbReference type="SMART" id="SM00382">
    <property type="entry name" value="AAA"/>
    <property type="match status" value="1"/>
</dbReference>
<keyword evidence="3" id="KW-0547">Nucleotide-binding</keyword>
<evidence type="ECO:0000259" key="5">
    <source>
        <dbReference type="PROSITE" id="PS50893"/>
    </source>
</evidence>
<evidence type="ECO:0000256" key="4">
    <source>
        <dbReference type="ARBA" id="ARBA00022840"/>
    </source>
</evidence>
<dbReference type="RefSeq" id="WP_089322291.1">
    <property type="nucleotide sequence ID" value="NZ_FZOB01000001.1"/>
</dbReference>
<dbReference type="InterPro" id="IPR003593">
    <property type="entry name" value="AAA+_ATPase"/>
</dbReference>
<sequence>MEILKIENLSVKRDGKFLFQNINLTINQGEKFFLTGPNGAGKTTLIETIMGFVKPISGKILFKGKEIKTEKDLYRFRISTGYVFQNPDDQLFSPTVEEDIAFGLLNIGIDREKIPEIIDTTLKMLDIHYLKNKLTFKLSGGEKRLVSIASVLAMNPEWFVMDEPTTGVDNEKLELLLQFLKTTPKTTLIITHDKDMIEELKWPVFRLEKGKLFRVF</sequence>
<dbReference type="SUPFAM" id="SSF52540">
    <property type="entry name" value="P-loop containing nucleoside triphosphate hydrolases"/>
    <property type="match status" value="1"/>
</dbReference>
<dbReference type="InterPro" id="IPR015856">
    <property type="entry name" value="ABC_transpr_CbiO/EcfA_su"/>
</dbReference>
<dbReference type="AlphaFoldDB" id="A0A238XVC7"/>
<evidence type="ECO:0000256" key="1">
    <source>
        <dbReference type="ARBA" id="ARBA00005417"/>
    </source>
</evidence>
<comment type="similarity">
    <text evidence="1">Belongs to the ABC transporter superfamily.</text>
</comment>
<keyword evidence="4 6" id="KW-0067">ATP-binding</keyword>
<name>A0A238XVC7_9BACT</name>
<dbReference type="InterPro" id="IPR050095">
    <property type="entry name" value="ECF_ABC_transporter_ATP-bd"/>
</dbReference>
<dbReference type="EMBL" id="FZOB01000001">
    <property type="protein sequence ID" value="SNR62284.1"/>
    <property type="molecule type" value="Genomic_DNA"/>
</dbReference>
<dbReference type="OrthoDB" id="197875at2"/>